<dbReference type="PANTHER" id="PTHR30157">
    <property type="entry name" value="FERRIC REDUCTASE, NADPH-DEPENDENT"/>
    <property type="match status" value="1"/>
</dbReference>
<accession>C7NFE2</accession>
<dbReference type="SUPFAM" id="SSF63380">
    <property type="entry name" value="Riboflavin synthase domain-like"/>
    <property type="match status" value="1"/>
</dbReference>
<dbReference type="GO" id="GO:0016491">
    <property type="term" value="F:oxidoreductase activity"/>
    <property type="evidence" value="ECO:0007669"/>
    <property type="project" value="InterPro"/>
</dbReference>
<dbReference type="AlphaFoldDB" id="C7NFE2"/>
<dbReference type="STRING" id="478801.Ksed_08230"/>
<dbReference type="Gene3D" id="2.40.30.10">
    <property type="entry name" value="Translation factors"/>
    <property type="match status" value="1"/>
</dbReference>
<dbReference type="HOGENOM" id="CLU_040923_3_0_11"/>
<dbReference type="KEGG" id="kse:Ksed_08230"/>
<dbReference type="eggNOG" id="COG2375">
    <property type="taxonomic scope" value="Bacteria"/>
</dbReference>
<organism evidence="2 3">
    <name type="scientific">Kytococcus sedentarius (strain ATCC 14392 / DSM 20547 / JCM 11482 / CCUG 33030 / NBRC 15357 / NCTC 11040 / CCM 314 / 541)</name>
    <name type="common">Micrococcus sedentarius</name>
    <dbReference type="NCBI Taxonomy" id="478801"/>
    <lineage>
        <taxon>Bacteria</taxon>
        <taxon>Bacillati</taxon>
        <taxon>Actinomycetota</taxon>
        <taxon>Actinomycetes</taxon>
        <taxon>Micrococcales</taxon>
        <taxon>Kytococcaceae</taxon>
        <taxon>Kytococcus</taxon>
    </lineage>
</organism>
<dbReference type="InterPro" id="IPR039374">
    <property type="entry name" value="SIP_fam"/>
</dbReference>
<dbReference type="InterPro" id="IPR017927">
    <property type="entry name" value="FAD-bd_FR_type"/>
</dbReference>
<dbReference type="PROSITE" id="PS51384">
    <property type="entry name" value="FAD_FR"/>
    <property type="match status" value="1"/>
</dbReference>
<dbReference type="Proteomes" id="UP000006666">
    <property type="component" value="Chromosome"/>
</dbReference>
<sequence length="282" mass="30216">MTVTAPSGRPARPVRTVEVVSTEWLTPEMVRVWFAGEGVGALGELEHTDHYVKFLFPPAGAPYAHPVHPDAVQAEHPRELWPITRTYTIREVRDGRMAVDLVVHGDEGLAGPWAASVQPGERVSFRGPGGAWGPTPGAHHLLAGDESAIPAVAAAMERVVAQGATAQVFVEVSGAESVPDLPQGDGIELVVVPRDGAGHGHALAHAVREQGALPQGVRVFVHGVAEMVKELRRYLFVEQGLAKEAVSISGYWRTGCTEDQWQAGKRDFMAQVEAEEAAVSSR</sequence>
<proteinExistence type="predicted"/>
<feature type="domain" description="FAD-binding FR-type" evidence="1">
    <location>
        <begin position="12"/>
        <end position="135"/>
    </location>
</feature>
<keyword evidence="3" id="KW-1185">Reference proteome</keyword>
<protein>
    <submittedName>
        <fullName evidence="2">Siderophore-interacting protein</fullName>
    </submittedName>
</protein>
<reference evidence="2 3" key="1">
    <citation type="journal article" date="2009" name="Stand. Genomic Sci.">
        <title>Complete genome sequence of Kytococcus sedentarius type strain (541).</title>
        <authorList>
            <person name="Sims D."/>
            <person name="Brettin T."/>
            <person name="Detter J.C."/>
            <person name="Han C."/>
            <person name="Lapidus A."/>
            <person name="Copeland A."/>
            <person name="Glavina Del Rio T."/>
            <person name="Nolan M."/>
            <person name="Chen F."/>
            <person name="Lucas S."/>
            <person name="Tice H."/>
            <person name="Cheng J.F."/>
            <person name="Bruce D."/>
            <person name="Goodwin L."/>
            <person name="Pitluck S."/>
            <person name="Ovchinnikova G."/>
            <person name="Pati A."/>
            <person name="Ivanova N."/>
            <person name="Mavrommatis K."/>
            <person name="Chen A."/>
            <person name="Palaniappan K."/>
            <person name="D'haeseleer P."/>
            <person name="Chain P."/>
            <person name="Bristow J."/>
            <person name="Eisen J.A."/>
            <person name="Markowitz V."/>
            <person name="Hugenholtz P."/>
            <person name="Schneider S."/>
            <person name="Goker M."/>
            <person name="Pukall R."/>
            <person name="Kyrpides N.C."/>
            <person name="Klenk H.P."/>
        </authorList>
    </citation>
    <scope>NUCLEOTIDE SEQUENCE [LARGE SCALE GENOMIC DNA]</scope>
    <source>
        <strain evidence="3">ATCC 14392 / DSM 20547 / JCM 11482 / CCUG 33030 / NBRC 15357 / NCTC 11040 / CCM 314 / 541</strain>
    </source>
</reference>
<evidence type="ECO:0000313" key="2">
    <source>
        <dbReference type="EMBL" id="ACV05877.1"/>
    </source>
</evidence>
<dbReference type="CDD" id="cd06193">
    <property type="entry name" value="siderophore_interacting"/>
    <property type="match status" value="1"/>
</dbReference>
<evidence type="ECO:0000259" key="1">
    <source>
        <dbReference type="PROSITE" id="PS51384"/>
    </source>
</evidence>
<dbReference type="Pfam" id="PF08021">
    <property type="entry name" value="FAD_binding_9"/>
    <property type="match status" value="1"/>
</dbReference>
<dbReference type="PANTHER" id="PTHR30157:SF0">
    <property type="entry name" value="NADPH-DEPENDENT FERRIC-CHELATE REDUCTASE"/>
    <property type="match status" value="1"/>
</dbReference>
<dbReference type="InterPro" id="IPR013113">
    <property type="entry name" value="SIP_FAD-bd"/>
</dbReference>
<dbReference type="RefSeq" id="WP_012802292.1">
    <property type="nucleotide sequence ID" value="NC_013169.1"/>
</dbReference>
<dbReference type="EMBL" id="CP001686">
    <property type="protein sequence ID" value="ACV05877.1"/>
    <property type="molecule type" value="Genomic_DNA"/>
</dbReference>
<gene>
    <name evidence="2" type="ordered locus">Ksed_08230</name>
</gene>
<dbReference type="InterPro" id="IPR017938">
    <property type="entry name" value="Riboflavin_synthase-like_b-brl"/>
</dbReference>
<evidence type="ECO:0000313" key="3">
    <source>
        <dbReference type="Proteomes" id="UP000006666"/>
    </source>
</evidence>
<name>C7NFE2_KYTSD</name>
<dbReference type="Gene3D" id="3.40.50.80">
    <property type="entry name" value="Nucleotide-binding domain of ferredoxin-NADP reductase (FNR) module"/>
    <property type="match status" value="1"/>
</dbReference>
<dbReference type="Pfam" id="PF04954">
    <property type="entry name" value="SIP"/>
    <property type="match status" value="1"/>
</dbReference>
<dbReference type="InterPro" id="IPR039261">
    <property type="entry name" value="FNR_nucleotide-bd"/>
</dbReference>
<dbReference type="InterPro" id="IPR007037">
    <property type="entry name" value="SIP_rossman_dom"/>
</dbReference>